<dbReference type="HOGENOM" id="CLU_2797129_0_0_1"/>
<proteinExistence type="predicted"/>
<name>T1I359_RHOPR</name>
<dbReference type="VEuPathDB" id="VectorBase:RPRC010728"/>
<dbReference type="AlphaFoldDB" id="T1I359"/>
<dbReference type="EMBL" id="ACPB03025185">
    <property type="status" value="NOT_ANNOTATED_CDS"/>
    <property type="molecule type" value="Genomic_DNA"/>
</dbReference>
<protein>
    <submittedName>
        <fullName evidence="1">Uncharacterized protein</fullName>
    </submittedName>
</protein>
<keyword evidence="2" id="KW-1185">Reference proteome</keyword>
<organism evidence="1 2">
    <name type="scientific">Rhodnius prolixus</name>
    <name type="common">Triatomid bug</name>
    <dbReference type="NCBI Taxonomy" id="13249"/>
    <lineage>
        <taxon>Eukaryota</taxon>
        <taxon>Metazoa</taxon>
        <taxon>Ecdysozoa</taxon>
        <taxon>Arthropoda</taxon>
        <taxon>Hexapoda</taxon>
        <taxon>Insecta</taxon>
        <taxon>Pterygota</taxon>
        <taxon>Neoptera</taxon>
        <taxon>Paraneoptera</taxon>
        <taxon>Hemiptera</taxon>
        <taxon>Heteroptera</taxon>
        <taxon>Panheteroptera</taxon>
        <taxon>Cimicomorpha</taxon>
        <taxon>Reduviidae</taxon>
        <taxon>Triatominae</taxon>
        <taxon>Rhodnius</taxon>
    </lineage>
</organism>
<sequence>MAVLSAKVYMEVLGFEVLLFILGLDLIKLIKKVQEYRNDLVNSVPVKLSGITDLHHDTYPHKIKECEN</sequence>
<dbReference type="InParanoid" id="T1I359"/>
<evidence type="ECO:0000313" key="1">
    <source>
        <dbReference type="EnsemblMetazoa" id="RPRC010728-PA"/>
    </source>
</evidence>
<evidence type="ECO:0000313" key="2">
    <source>
        <dbReference type="Proteomes" id="UP000015103"/>
    </source>
</evidence>
<dbReference type="Proteomes" id="UP000015103">
    <property type="component" value="Unassembled WGS sequence"/>
</dbReference>
<reference evidence="1" key="1">
    <citation type="submission" date="2015-05" db="UniProtKB">
        <authorList>
            <consortium name="EnsemblMetazoa"/>
        </authorList>
    </citation>
    <scope>IDENTIFICATION</scope>
</reference>
<dbReference type="EnsemblMetazoa" id="RPRC010728-RA">
    <property type="protein sequence ID" value="RPRC010728-PA"/>
    <property type="gene ID" value="RPRC010728"/>
</dbReference>
<accession>T1I359</accession>